<dbReference type="AlphaFoldDB" id="A0A4Z2F129"/>
<name>A0A4Z2F129_9TELE</name>
<evidence type="ECO:0000256" key="1">
    <source>
        <dbReference type="SAM" id="MobiDB-lite"/>
    </source>
</evidence>
<sequence>MDSRQKMISARMRRWSSSWRTPRINFHTPRPAPTMVLEGRGGAGQSAAAANGKGEQRAEQASLHVDVSICRGLSRRSAVEPSVLVVCASGPSPLRPSSQDIPERYLGG</sequence>
<proteinExistence type="predicted"/>
<feature type="region of interest" description="Disordered" evidence="1">
    <location>
        <begin position="89"/>
        <end position="108"/>
    </location>
</feature>
<gene>
    <name evidence="2" type="ORF">EYF80_055365</name>
</gene>
<reference evidence="2 3" key="1">
    <citation type="submission" date="2019-03" db="EMBL/GenBank/DDBJ databases">
        <title>First draft genome of Liparis tanakae, snailfish: a comprehensive survey of snailfish specific genes.</title>
        <authorList>
            <person name="Kim W."/>
            <person name="Song I."/>
            <person name="Jeong J.-H."/>
            <person name="Kim D."/>
            <person name="Kim S."/>
            <person name="Ryu S."/>
            <person name="Song J.Y."/>
            <person name="Lee S.K."/>
        </authorList>
    </citation>
    <scope>NUCLEOTIDE SEQUENCE [LARGE SCALE GENOMIC DNA]</scope>
    <source>
        <tissue evidence="2">Muscle</tissue>
    </source>
</reference>
<keyword evidence="3" id="KW-1185">Reference proteome</keyword>
<feature type="region of interest" description="Disordered" evidence="1">
    <location>
        <begin position="39"/>
        <end position="61"/>
    </location>
</feature>
<evidence type="ECO:0000313" key="3">
    <source>
        <dbReference type="Proteomes" id="UP000314294"/>
    </source>
</evidence>
<accession>A0A4Z2F129</accession>
<protein>
    <submittedName>
        <fullName evidence="2">Uncharacterized protein</fullName>
    </submittedName>
</protein>
<organism evidence="2 3">
    <name type="scientific">Liparis tanakae</name>
    <name type="common">Tanaka's snailfish</name>
    <dbReference type="NCBI Taxonomy" id="230148"/>
    <lineage>
        <taxon>Eukaryota</taxon>
        <taxon>Metazoa</taxon>
        <taxon>Chordata</taxon>
        <taxon>Craniata</taxon>
        <taxon>Vertebrata</taxon>
        <taxon>Euteleostomi</taxon>
        <taxon>Actinopterygii</taxon>
        <taxon>Neopterygii</taxon>
        <taxon>Teleostei</taxon>
        <taxon>Neoteleostei</taxon>
        <taxon>Acanthomorphata</taxon>
        <taxon>Eupercaria</taxon>
        <taxon>Perciformes</taxon>
        <taxon>Cottioidei</taxon>
        <taxon>Cottales</taxon>
        <taxon>Liparidae</taxon>
        <taxon>Liparis</taxon>
    </lineage>
</organism>
<evidence type="ECO:0000313" key="2">
    <source>
        <dbReference type="EMBL" id="TNN34471.1"/>
    </source>
</evidence>
<comment type="caution">
    <text evidence="2">The sequence shown here is derived from an EMBL/GenBank/DDBJ whole genome shotgun (WGS) entry which is preliminary data.</text>
</comment>
<dbReference type="Proteomes" id="UP000314294">
    <property type="component" value="Unassembled WGS sequence"/>
</dbReference>
<dbReference type="OrthoDB" id="8958249at2759"/>
<dbReference type="EMBL" id="SRLO01001956">
    <property type="protein sequence ID" value="TNN34471.1"/>
    <property type="molecule type" value="Genomic_DNA"/>
</dbReference>